<evidence type="ECO:0008006" key="3">
    <source>
        <dbReference type="Google" id="ProtNLM"/>
    </source>
</evidence>
<keyword evidence="2" id="KW-1185">Reference proteome</keyword>
<sequence length="51" mass="5883">MVPSALTFPKLTNRNYQQWRLDMEARLHTIGAPRIVQGTEKRPEFTSPLDA</sequence>
<gene>
    <name evidence="1" type="ORF">K466DRAFT_607667</name>
</gene>
<dbReference type="AlphaFoldDB" id="A0A5C3NPD1"/>
<dbReference type="Proteomes" id="UP000308197">
    <property type="component" value="Unassembled WGS sequence"/>
</dbReference>
<dbReference type="STRING" id="1314778.A0A5C3NPD1"/>
<protein>
    <recommendedName>
        <fullName evidence="3">DUF4219 domain-containing protein</fullName>
    </recommendedName>
</protein>
<evidence type="ECO:0000313" key="2">
    <source>
        <dbReference type="Proteomes" id="UP000308197"/>
    </source>
</evidence>
<dbReference type="EMBL" id="ML213124">
    <property type="protein sequence ID" value="TFK77810.1"/>
    <property type="molecule type" value="Genomic_DNA"/>
</dbReference>
<reference evidence="1 2" key="1">
    <citation type="journal article" date="2019" name="Nat. Ecol. Evol.">
        <title>Megaphylogeny resolves global patterns of mushroom evolution.</title>
        <authorList>
            <person name="Varga T."/>
            <person name="Krizsan K."/>
            <person name="Foldi C."/>
            <person name="Dima B."/>
            <person name="Sanchez-Garcia M."/>
            <person name="Sanchez-Ramirez S."/>
            <person name="Szollosi G.J."/>
            <person name="Szarkandi J.G."/>
            <person name="Papp V."/>
            <person name="Albert L."/>
            <person name="Andreopoulos W."/>
            <person name="Angelini C."/>
            <person name="Antonin V."/>
            <person name="Barry K.W."/>
            <person name="Bougher N.L."/>
            <person name="Buchanan P."/>
            <person name="Buyck B."/>
            <person name="Bense V."/>
            <person name="Catcheside P."/>
            <person name="Chovatia M."/>
            <person name="Cooper J."/>
            <person name="Damon W."/>
            <person name="Desjardin D."/>
            <person name="Finy P."/>
            <person name="Geml J."/>
            <person name="Haridas S."/>
            <person name="Hughes K."/>
            <person name="Justo A."/>
            <person name="Karasinski D."/>
            <person name="Kautmanova I."/>
            <person name="Kiss B."/>
            <person name="Kocsube S."/>
            <person name="Kotiranta H."/>
            <person name="LaButti K.M."/>
            <person name="Lechner B.E."/>
            <person name="Liimatainen K."/>
            <person name="Lipzen A."/>
            <person name="Lukacs Z."/>
            <person name="Mihaltcheva S."/>
            <person name="Morgado L.N."/>
            <person name="Niskanen T."/>
            <person name="Noordeloos M.E."/>
            <person name="Ohm R.A."/>
            <person name="Ortiz-Santana B."/>
            <person name="Ovrebo C."/>
            <person name="Racz N."/>
            <person name="Riley R."/>
            <person name="Savchenko A."/>
            <person name="Shiryaev A."/>
            <person name="Soop K."/>
            <person name="Spirin V."/>
            <person name="Szebenyi C."/>
            <person name="Tomsovsky M."/>
            <person name="Tulloss R.E."/>
            <person name="Uehling J."/>
            <person name="Grigoriev I.V."/>
            <person name="Vagvolgyi C."/>
            <person name="Papp T."/>
            <person name="Martin F.M."/>
            <person name="Miettinen O."/>
            <person name="Hibbett D.S."/>
            <person name="Nagy L.G."/>
        </authorList>
    </citation>
    <scope>NUCLEOTIDE SEQUENCE [LARGE SCALE GENOMIC DNA]</scope>
    <source>
        <strain evidence="1 2">HHB13444</strain>
    </source>
</reference>
<evidence type="ECO:0000313" key="1">
    <source>
        <dbReference type="EMBL" id="TFK77810.1"/>
    </source>
</evidence>
<dbReference type="InParanoid" id="A0A5C3NPD1"/>
<feature type="non-terminal residue" evidence="1">
    <location>
        <position position="51"/>
    </location>
</feature>
<proteinExistence type="predicted"/>
<organism evidence="1 2">
    <name type="scientific">Polyporus arcularius HHB13444</name>
    <dbReference type="NCBI Taxonomy" id="1314778"/>
    <lineage>
        <taxon>Eukaryota</taxon>
        <taxon>Fungi</taxon>
        <taxon>Dikarya</taxon>
        <taxon>Basidiomycota</taxon>
        <taxon>Agaricomycotina</taxon>
        <taxon>Agaricomycetes</taxon>
        <taxon>Polyporales</taxon>
        <taxon>Polyporaceae</taxon>
        <taxon>Polyporus</taxon>
    </lineage>
</organism>
<accession>A0A5C3NPD1</accession>
<name>A0A5C3NPD1_9APHY</name>